<keyword evidence="3" id="KW-1185">Reference proteome</keyword>
<accession>A0A6P8YR88</accession>
<feature type="domain" description="C2H2-type" evidence="2">
    <location>
        <begin position="12"/>
        <end position="42"/>
    </location>
</feature>
<keyword evidence="1" id="KW-0863">Zinc-finger</keyword>
<dbReference type="PROSITE" id="PS00028">
    <property type="entry name" value="ZINC_FINGER_C2H2_1"/>
    <property type="match status" value="1"/>
</dbReference>
<dbReference type="InParanoid" id="A0A6P8YR88"/>
<dbReference type="InterPro" id="IPR013087">
    <property type="entry name" value="Znf_C2H2_type"/>
</dbReference>
<evidence type="ECO:0000259" key="2">
    <source>
        <dbReference type="PROSITE" id="PS50157"/>
    </source>
</evidence>
<proteinExistence type="predicted"/>
<dbReference type="AlphaFoldDB" id="A0A6P8YR88"/>
<dbReference type="RefSeq" id="XP_034236587.1">
    <property type="nucleotide sequence ID" value="XM_034380696.1"/>
</dbReference>
<dbReference type="GeneID" id="117642457"/>
<reference evidence="4" key="1">
    <citation type="submission" date="2025-08" db="UniProtKB">
        <authorList>
            <consortium name="RefSeq"/>
        </authorList>
    </citation>
    <scope>IDENTIFICATION</scope>
    <source>
        <tissue evidence="4">Total insect</tissue>
    </source>
</reference>
<dbReference type="KEGG" id="tpal:117642457"/>
<dbReference type="PROSITE" id="PS50157">
    <property type="entry name" value="ZINC_FINGER_C2H2_2"/>
    <property type="match status" value="1"/>
</dbReference>
<name>A0A6P8YR88_THRPL</name>
<gene>
    <name evidence="4" type="primary">LOC117642457</name>
</gene>
<dbReference type="OrthoDB" id="8192078at2759"/>
<dbReference type="GO" id="GO:0008270">
    <property type="term" value="F:zinc ion binding"/>
    <property type="evidence" value="ECO:0007669"/>
    <property type="project" value="UniProtKB-KW"/>
</dbReference>
<evidence type="ECO:0000313" key="3">
    <source>
        <dbReference type="Proteomes" id="UP000515158"/>
    </source>
</evidence>
<keyword evidence="1" id="KW-0479">Metal-binding</keyword>
<keyword evidence="1" id="KW-0862">Zinc</keyword>
<evidence type="ECO:0000313" key="4">
    <source>
        <dbReference type="RefSeq" id="XP_034236587.1"/>
    </source>
</evidence>
<organism evidence="4">
    <name type="scientific">Thrips palmi</name>
    <name type="common">Melon thrips</name>
    <dbReference type="NCBI Taxonomy" id="161013"/>
    <lineage>
        <taxon>Eukaryota</taxon>
        <taxon>Metazoa</taxon>
        <taxon>Ecdysozoa</taxon>
        <taxon>Arthropoda</taxon>
        <taxon>Hexapoda</taxon>
        <taxon>Insecta</taxon>
        <taxon>Pterygota</taxon>
        <taxon>Neoptera</taxon>
        <taxon>Paraneoptera</taxon>
        <taxon>Thysanoptera</taxon>
        <taxon>Terebrantia</taxon>
        <taxon>Thripoidea</taxon>
        <taxon>Thripidae</taxon>
        <taxon>Thrips</taxon>
    </lineage>
</organism>
<protein>
    <submittedName>
        <fullName evidence="4">Uncharacterized protein LOC117642457</fullName>
    </submittedName>
</protein>
<dbReference type="Proteomes" id="UP000515158">
    <property type="component" value="Unplaced"/>
</dbReference>
<evidence type="ECO:0000256" key="1">
    <source>
        <dbReference type="PROSITE-ProRule" id="PRU00042"/>
    </source>
</evidence>
<sequence length="808" mass="92341">MRLFHPLPPNGYLCKFLTCGKTYDSLSNFRGHLKKYHQGGGDIVQPPQQVQNPVNNYQMNVDNDVDMNDGVDNVDNEFDQPPELQDAQEEVTPDSVLRCISKSALTFVSKLYSIDNVNRAHVEVIVKLSSQFIHSVVSSIRSKFQEFDDPDIEEIFDITSNSFEGLLTESQRFTALKSCGYLIESIPIPIDYAQDVVNNPEPDLAQLPLTGQFVPFREVLKQFFEMPNVFEKTLTNYENLLADENNISNIVQGSLWKDHIAPKFEGKTVLPLDVNYDDFEPDNLAGSHQGDHKVGGTYFNCPVIPQQFLGSLKNMFVAQLILSDDRNVVDGNHKAFHLLLKELKFLEEEGLVLTINNQCRRVYFTLALVLGDNAGLHSVLGFVEGFTANYPCRMCRMHKDLVKRMLFVPEYLLRTPENYANDVATNDQQLTGVYEECVFNEVGSYHVALNQSVDIQHDVLEGVAKYSMCKILENLIYTRGYFSLETLILRVNDFSYGVLESGNRPPSHKLTQDRIMNDTLNFSSAEMLCFIRFFGMMVGDLVPQGDPVWEFYLILREIVDIIFAPSFSPGTPEYLKLCVEIHHQMYLNLFHVHLKPKHHYMLHYHIIMRLIGPLVHVSSMRWESKHRELKIIARSTCSRKNLPKTLITKYLLKLGFRFLSGCALQMDYDLGVSVSVPKALVDPESIIDQFVNLHPVPINFECLSWVRLNGTYFSNGLALHVGFTKDYPSFCVIDRIVYLGLSENFEPNIVFVCHKLVTSSFNRHLYSYEVNETNDWHAVAYDDLSTSFPLSTRVLPQGGLYVCPRCWL</sequence>